<keyword evidence="3" id="KW-1185">Reference proteome</keyword>
<dbReference type="PANTHER" id="PTHR38011">
    <property type="entry name" value="DIHYDROFOLATE REDUCTASE FAMILY PROTEIN (AFU_ORTHOLOGUE AFUA_8G06820)"/>
    <property type="match status" value="1"/>
</dbReference>
<feature type="domain" description="Bacterial bifunctional deaminase-reductase C-terminal" evidence="1">
    <location>
        <begin position="1"/>
        <end position="164"/>
    </location>
</feature>
<evidence type="ECO:0000259" key="1">
    <source>
        <dbReference type="Pfam" id="PF01872"/>
    </source>
</evidence>
<dbReference type="EMBL" id="BMIU01000010">
    <property type="protein sequence ID" value="GGF34347.1"/>
    <property type="molecule type" value="Genomic_DNA"/>
</dbReference>
<proteinExistence type="predicted"/>
<dbReference type="Proteomes" id="UP000647339">
    <property type="component" value="Unassembled WGS sequence"/>
</dbReference>
<organism evidence="2 3">
    <name type="scientific">Echinicola rosea</name>
    <dbReference type="NCBI Taxonomy" id="1807691"/>
    <lineage>
        <taxon>Bacteria</taxon>
        <taxon>Pseudomonadati</taxon>
        <taxon>Bacteroidota</taxon>
        <taxon>Cytophagia</taxon>
        <taxon>Cytophagales</taxon>
        <taxon>Cyclobacteriaceae</taxon>
        <taxon>Echinicola</taxon>
    </lineage>
</organism>
<comment type="caution">
    <text evidence="2">The sequence shown here is derived from an EMBL/GenBank/DDBJ whole genome shotgun (WGS) entry which is preliminary data.</text>
</comment>
<dbReference type="InterPro" id="IPR024072">
    <property type="entry name" value="DHFR-like_dom_sf"/>
</dbReference>
<accession>A0ABQ1V332</accession>
<sequence length="174" mass="19941">MMVSLDGYTEGENGDISWHVWNEEMDAYMMDFFPSVDTFIYGRKSYELMLKHWPEQQGAFAQVMNDTPKLVFSKTLKVAEWNGKIIDRVDPKFIQSLKAKTGKDLVLFAGSSIAACFIRNHLIDEYRIIINPVILGKGKQLFQDIELPFSLVLKESRQFANGNTLLHYADPKAL</sequence>
<protein>
    <recommendedName>
        <fullName evidence="1">Bacterial bifunctional deaminase-reductase C-terminal domain-containing protein</fullName>
    </recommendedName>
</protein>
<dbReference type="InterPro" id="IPR050765">
    <property type="entry name" value="Riboflavin_Biosynth_HTPR"/>
</dbReference>
<dbReference type="Gene3D" id="3.40.430.10">
    <property type="entry name" value="Dihydrofolate Reductase, subunit A"/>
    <property type="match status" value="1"/>
</dbReference>
<evidence type="ECO:0000313" key="2">
    <source>
        <dbReference type="EMBL" id="GGF34347.1"/>
    </source>
</evidence>
<dbReference type="Pfam" id="PF01872">
    <property type="entry name" value="RibD_C"/>
    <property type="match status" value="1"/>
</dbReference>
<dbReference type="InterPro" id="IPR002734">
    <property type="entry name" value="RibDG_C"/>
</dbReference>
<reference evidence="3" key="1">
    <citation type="journal article" date="2019" name="Int. J. Syst. Evol. Microbiol.">
        <title>The Global Catalogue of Microorganisms (GCM) 10K type strain sequencing project: providing services to taxonomists for standard genome sequencing and annotation.</title>
        <authorList>
            <consortium name="The Broad Institute Genomics Platform"/>
            <consortium name="The Broad Institute Genome Sequencing Center for Infectious Disease"/>
            <person name="Wu L."/>
            <person name="Ma J."/>
        </authorList>
    </citation>
    <scope>NUCLEOTIDE SEQUENCE [LARGE SCALE GENOMIC DNA]</scope>
    <source>
        <strain evidence="3">CGMCC 1.15407</strain>
    </source>
</reference>
<name>A0ABQ1V332_9BACT</name>
<dbReference type="PANTHER" id="PTHR38011:SF11">
    <property type="entry name" value="2,5-DIAMINO-6-RIBOSYLAMINO-4(3H)-PYRIMIDINONE 5'-PHOSPHATE REDUCTASE"/>
    <property type="match status" value="1"/>
</dbReference>
<dbReference type="SUPFAM" id="SSF53597">
    <property type="entry name" value="Dihydrofolate reductase-like"/>
    <property type="match status" value="1"/>
</dbReference>
<evidence type="ECO:0000313" key="3">
    <source>
        <dbReference type="Proteomes" id="UP000647339"/>
    </source>
</evidence>
<gene>
    <name evidence="2" type="ORF">GCM10011339_23280</name>
</gene>